<evidence type="ECO:0000259" key="10">
    <source>
        <dbReference type="PROSITE" id="PS50263"/>
    </source>
</evidence>
<evidence type="ECO:0000313" key="11">
    <source>
        <dbReference type="EMBL" id="ACT19463.1"/>
    </source>
</evidence>
<dbReference type="Pfam" id="PF00795">
    <property type="entry name" value="CN_hydrolase"/>
    <property type="match status" value="1"/>
</dbReference>
<evidence type="ECO:0000256" key="2">
    <source>
        <dbReference type="ARBA" id="ARBA00010065"/>
    </source>
</evidence>
<dbReference type="HOGENOM" id="CLU_019563_1_2_7"/>
<sequence>MLNRITSHPLFPWIAAVASGILFFLGYAGFDQFYLEWIFLVPLFWALRDARPGRAFLIGWVAGIVGHGGGFYWIIEMFKQFAGAPLPFALVGLALLAAANGIVVAAWAWGTRVIAARGWQVIWVAPVVWTAMEKFWPEVFPNYLGASQYRLSNLTQIADFAGVLGVSFLVVYINATLYWVTACWFEEKRLPWRALSALALSLLFVLGYGEMRLKEVERQVATAQTLKVGLVQANRGAADLHIDSDTVLQEHRDMSRLLVEKQRPDLVVWPEGVPVSLSSREGVLPTAALGDLGVPLLFGACLRVADGICNSAFLVDASGRILGSYDKTVLVPFGEYIPFGDTFPSLYSWSPYSSRFWRGQSEEPLRLGNRVLSLSICYEDIFPLHIRKLMAGGKGRRVPEAMFNLTNDSWYGNSIEPVQHLALASFRSIENRRSLVRVTNTGISAFVDPAGRIVKSTGIWTKEVLVDKIPLLQGRRTPYSVAGDWIGWLCALLTASAITSAYVSTRRKREAEKG</sequence>
<evidence type="ECO:0000256" key="9">
    <source>
        <dbReference type="HAMAP-Rule" id="MF_01148"/>
    </source>
</evidence>
<dbReference type="Gene3D" id="3.60.110.10">
    <property type="entry name" value="Carbon-nitrogen hydrolase"/>
    <property type="match status" value="1"/>
</dbReference>
<evidence type="ECO:0000256" key="4">
    <source>
        <dbReference type="ARBA" id="ARBA00022679"/>
    </source>
</evidence>
<dbReference type="InterPro" id="IPR003010">
    <property type="entry name" value="C-N_Hydrolase"/>
</dbReference>
<dbReference type="GO" id="GO:0042158">
    <property type="term" value="P:lipoprotein biosynthetic process"/>
    <property type="evidence" value="ECO:0007669"/>
    <property type="project" value="UniProtKB-UniRule"/>
</dbReference>
<comment type="caution">
    <text evidence="9">Lacks conserved residue(s) required for the propagation of feature annotation.</text>
</comment>
<dbReference type="NCBIfam" id="TIGR00546">
    <property type="entry name" value="lnt"/>
    <property type="match status" value="1"/>
</dbReference>
<feature type="transmembrane region" description="Helical" evidence="9">
    <location>
        <begin position="87"/>
        <end position="109"/>
    </location>
</feature>
<dbReference type="EC" id="2.3.1.269" evidence="9"/>
<dbReference type="PROSITE" id="PS50263">
    <property type="entry name" value="CN_HYDROLASE"/>
    <property type="match status" value="1"/>
</dbReference>
<dbReference type="STRING" id="443144.GM21_3440"/>
<name>C6E5D9_GEOSM</name>
<protein>
    <recommendedName>
        <fullName evidence="9">Apolipoprotein N-acyltransferase</fullName>
        <shortName evidence="9">ALP N-acyltransferase</shortName>
        <ecNumber evidence="9">2.3.1.269</ecNumber>
    </recommendedName>
</protein>
<gene>
    <name evidence="9" type="primary">lnt</name>
    <name evidence="11" type="ordered locus">GM21_3440</name>
</gene>
<evidence type="ECO:0000256" key="5">
    <source>
        <dbReference type="ARBA" id="ARBA00022692"/>
    </source>
</evidence>
<organism evidence="11">
    <name type="scientific">Geobacter sp. (strain M21)</name>
    <dbReference type="NCBI Taxonomy" id="443144"/>
    <lineage>
        <taxon>Bacteria</taxon>
        <taxon>Pseudomonadati</taxon>
        <taxon>Thermodesulfobacteriota</taxon>
        <taxon>Desulfuromonadia</taxon>
        <taxon>Geobacterales</taxon>
        <taxon>Geobacteraceae</taxon>
        <taxon>Geobacter</taxon>
    </lineage>
</organism>
<keyword evidence="11" id="KW-0449">Lipoprotein</keyword>
<dbReference type="KEGG" id="gem:GM21_3440"/>
<dbReference type="GO" id="GO:0016410">
    <property type="term" value="F:N-acyltransferase activity"/>
    <property type="evidence" value="ECO:0007669"/>
    <property type="project" value="UniProtKB-UniRule"/>
</dbReference>
<comment type="similarity">
    <text evidence="2 9">Belongs to the CN hydrolase family. Apolipoprotein N-acyltransferase subfamily.</text>
</comment>
<keyword evidence="3 9" id="KW-1003">Cell membrane</keyword>
<proteinExistence type="inferred from homology"/>
<accession>C6E5D9</accession>
<dbReference type="SUPFAM" id="SSF56317">
    <property type="entry name" value="Carbon-nitrogen hydrolase"/>
    <property type="match status" value="1"/>
</dbReference>
<evidence type="ECO:0000256" key="3">
    <source>
        <dbReference type="ARBA" id="ARBA00022475"/>
    </source>
</evidence>
<keyword evidence="7 9" id="KW-0472">Membrane</keyword>
<dbReference type="UniPathway" id="UPA00666"/>
<dbReference type="PANTHER" id="PTHR38686:SF1">
    <property type="entry name" value="APOLIPOPROTEIN N-ACYLTRANSFERASE"/>
    <property type="match status" value="1"/>
</dbReference>
<dbReference type="CDD" id="cd07571">
    <property type="entry name" value="ALP_N-acyl_transferase"/>
    <property type="match status" value="1"/>
</dbReference>
<feature type="transmembrane region" description="Helical" evidence="9">
    <location>
        <begin position="160"/>
        <end position="180"/>
    </location>
</feature>
<evidence type="ECO:0000256" key="6">
    <source>
        <dbReference type="ARBA" id="ARBA00022989"/>
    </source>
</evidence>
<comment type="function">
    <text evidence="9">Catalyzes the phospholipid dependent N-acylation of the N-terminal cysteine of apolipoprotein, the last step in lipoprotein maturation.</text>
</comment>
<comment type="catalytic activity">
    <reaction evidence="9">
        <text>N-terminal S-1,2-diacyl-sn-glyceryl-L-cysteinyl-[lipoprotein] + a glycerophospholipid = N-acyl-S-1,2-diacyl-sn-glyceryl-L-cysteinyl-[lipoprotein] + a 2-acyl-sn-glycero-3-phospholipid + H(+)</text>
        <dbReference type="Rhea" id="RHEA:48228"/>
        <dbReference type="Rhea" id="RHEA-COMP:14681"/>
        <dbReference type="Rhea" id="RHEA-COMP:14684"/>
        <dbReference type="ChEBI" id="CHEBI:15378"/>
        <dbReference type="ChEBI" id="CHEBI:136912"/>
        <dbReference type="ChEBI" id="CHEBI:140656"/>
        <dbReference type="ChEBI" id="CHEBI:140657"/>
        <dbReference type="ChEBI" id="CHEBI:140660"/>
        <dbReference type="EC" id="2.3.1.269"/>
    </reaction>
</comment>
<comment type="subcellular location">
    <subcellularLocation>
        <location evidence="1 9">Cell membrane</location>
        <topology evidence="1 9">Multi-pass membrane protein</topology>
    </subcellularLocation>
</comment>
<dbReference type="Pfam" id="PF20154">
    <property type="entry name" value="LNT_N"/>
    <property type="match status" value="1"/>
</dbReference>
<reference evidence="11" key="1">
    <citation type="submission" date="2009-07" db="EMBL/GenBank/DDBJ databases">
        <title>Complete sequence of Geobacter sp. M21.</title>
        <authorList>
            <consortium name="US DOE Joint Genome Institute"/>
            <person name="Lucas S."/>
            <person name="Copeland A."/>
            <person name="Lapidus A."/>
            <person name="Glavina del Rio T."/>
            <person name="Dalin E."/>
            <person name="Tice H."/>
            <person name="Bruce D."/>
            <person name="Goodwin L."/>
            <person name="Pitluck S."/>
            <person name="Saunders E."/>
            <person name="Brettin T."/>
            <person name="Detter J.C."/>
            <person name="Han C."/>
            <person name="Larimer F."/>
            <person name="Land M."/>
            <person name="Hauser L."/>
            <person name="Kyrpides N."/>
            <person name="Ovchinnikova G."/>
            <person name="Lovley D."/>
        </authorList>
    </citation>
    <scope>NUCLEOTIDE SEQUENCE [LARGE SCALE GENOMIC DNA]</scope>
    <source>
        <strain evidence="11">M21</strain>
    </source>
</reference>
<feature type="domain" description="CN hydrolase" evidence="10">
    <location>
        <begin position="226"/>
        <end position="471"/>
    </location>
</feature>
<feature type="transmembrane region" description="Helical" evidence="9">
    <location>
        <begin position="55"/>
        <end position="75"/>
    </location>
</feature>
<dbReference type="AlphaFoldDB" id="C6E5D9"/>
<dbReference type="HAMAP" id="MF_01148">
    <property type="entry name" value="Lnt"/>
    <property type="match status" value="1"/>
</dbReference>
<keyword evidence="8 9" id="KW-0012">Acyltransferase</keyword>
<keyword evidence="4 9" id="KW-0808">Transferase</keyword>
<dbReference type="PANTHER" id="PTHR38686">
    <property type="entry name" value="APOLIPOPROTEIN N-ACYLTRANSFERASE"/>
    <property type="match status" value="1"/>
</dbReference>
<feature type="transmembrane region" description="Helical" evidence="9">
    <location>
        <begin position="12"/>
        <end position="35"/>
    </location>
</feature>
<dbReference type="EMBL" id="CP001661">
    <property type="protein sequence ID" value="ACT19463.1"/>
    <property type="molecule type" value="Genomic_DNA"/>
</dbReference>
<evidence type="ECO:0000256" key="1">
    <source>
        <dbReference type="ARBA" id="ARBA00004651"/>
    </source>
</evidence>
<keyword evidence="5 9" id="KW-0812">Transmembrane</keyword>
<comment type="pathway">
    <text evidence="9">Protein modification; lipoprotein biosynthesis (N-acyl transfer).</text>
</comment>
<feature type="transmembrane region" description="Helical" evidence="9">
    <location>
        <begin position="485"/>
        <end position="503"/>
    </location>
</feature>
<evidence type="ECO:0000256" key="8">
    <source>
        <dbReference type="ARBA" id="ARBA00023315"/>
    </source>
</evidence>
<keyword evidence="6 9" id="KW-1133">Transmembrane helix</keyword>
<dbReference type="InterPro" id="IPR036526">
    <property type="entry name" value="C-N_Hydrolase_sf"/>
</dbReference>
<evidence type="ECO:0000256" key="7">
    <source>
        <dbReference type="ARBA" id="ARBA00023136"/>
    </source>
</evidence>
<dbReference type="InterPro" id="IPR045378">
    <property type="entry name" value="LNT_N"/>
</dbReference>
<dbReference type="InterPro" id="IPR004563">
    <property type="entry name" value="Apolipo_AcylTrfase"/>
</dbReference>
<dbReference type="eggNOG" id="COG0815">
    <property type="taxonomic scope" value="Bacteria"/>
</dbReference>
<dbReference type="OrthoDB" id="9804277at2"/>
<dbReference type="GO" id="GO:0005886">
    <property type="term" value="C:plasma membrane"/>
    <property type="evidence" value="ECO:0007669"/>
    <property type="project" value="UniProtKB-SubCell"/>
</dbReference>